<comment type="caution">
    <text evidence="2">The sequence shown here is derived from an EMBL/GenBank/DDBJ whole genome shotgun (WGS) entry which is preliminary data.</text>
</comment>
<organism evidence="2 3">
    <name type="scientific">Chromobacterium indicum</name>
    <dbReference type="NCBI Taxonomy" id="3110228"/>
    <lineage>
        <taxon>Bacteria</taxon>
        <taxon>Pseudomonadati</taxon>
        <taxon>Pseudomonadota</taxon>
        <taxon>Betaproteobacteria</taxon>
        <taxon>Neisseriales</taxon>
        <taxon>Chromobacteriaceae</taxon>
        <taxon>Chromobacterium</taxon>
    </lineage>
</organism>
<dbReference type="PROSITE" id="PS51257">
    <property type="entry name" value="PROKAR_LIPOPROTEIN"/>
    <property type="match status" value="1"/>
</dbReference>
<evidence type="ECO:0008006" key="4">
    <source>
        <dbReference type="Google" id="ProtNLM"/>
    </source>
</evidence>
<evidence type="ECO:0000313" key="2">
    <source>
        <dbReference type="EMBL" id="MEN7430405.1"/>
    </source>
</evidence>
<dbReference type="Proteomes" id="UP001405405">
    <property type="component" value="Unassembled WGS sequence"/>
</dbReference>
<feature type="signal peptide" evidence="1">
    <location>
        <begin position="1"/>
        <end position="26"/>
    </location>
</feature>
<sequence length="169" mass="18111">MKLILPRLASLSLAFILSACSISNTAESNDPFLRKGVGLSISAANYVNRSVFFRLDDGHNGGGLADAGSSEKPGSSGSMCCFTVTNLNKPVKVEMRWAAIKEPSVLGADGALVDGKVLTPAVTKQILVKLPPRIPRITPNGHIRSENVMCIIFKNLNTVELKYSNSYDC</sequence>
<accession>A0ABV0CGX2</accession>
<proteinExistence type="predicted"/>
<dbReference type="RefSeq" id="WP_346788021.1">
    <property type="nucleotide sequence ID" value="NZ_JAYFSJ010000004.1"/>
</dbReference>
<gene>
    <name evidence="2" type="ORF">VA599_06575</name>
</gene>
<protein>
    <recommendedName>
        <fullName evidence="4">DUF3304 domain-containing protein</fullName>
    </recommendedName>
</protein>
<evidence type="ECO:0000256" key="1">
    <source>
        <dbReference type="SAM" id="SignalP"/>
    </source>
</evidence>
<keyword evidence="3" id="KW-1185">Reference proteome</keyword>
<name>A0ABV0CGX2_9NEIS</name>
<reference evidence="2 3" key="1">
    <citation type="submission" date="2023-12" db="EMBL/GenBank/DDBJ databases">
        <title>Chromobacterium sp. strain TRC.1.1.SA producing antimicrobial pigment.</title>
        <authorList>
            <person name="Verma N."/>
            <person name="Choksket S."/>
            <person name="Pinnaka A.K."/>
            <person name="Korpole S."/>
        </authorList>
    </citation>
    <scope>NUCLEOTIDE SEQUENCE [LARGE SCALE GENOMIC DNA]</scope>
    <source>
        <strain evidence="2 3">TRC1.1.SA</strain>
    </source>
</reference>
<evidence type="ECO:0000313" key="3">
    <source>
        <dbReference type="Proteomes" id="UP001405405"/>
    </source>
</evidence>
<feature type="chain" id="PRO_5045255958" description="DUF3304 domain-containing protein" evidence="1">
    <location>
        <begin position="27"/>
        <end position="169"/>
    </location>
</feature>
<keyword evidence="1" id="KW-0732">Signal</keyword>
<dbReference type="EMBL" id="JAYFSJ010000004">
    <property type="protein sequence ID" value="MEN7430405.1"/>
    <property type="molecule type" value="Genomic_DNA"/>
</dbReference>